<dbReference type="Proteomes" id="UP000828390">
    <property type="component" value="Unassembled WGS sequence"/>
</dbReference>
<comment type="caution">
    <text evidence="1">The sequence shown here is derived from an EMBL/GenBank/DDBJ whole genome shotgun (WGS) entry which is preliminary data.</text>
</comment>
<gene>
    <name evidence="1" type="ORF">DPMN_026370</name>
</gene>
<evidence type="ECO:0000313" key="2">
    <source>
        <dbReference type="Proteomes" id="UP000828390"/>
    </source>
</evidence>
<keyword evidence="2" id="KW-1185">Reference proteome</keyword>
<protein>
    <submittedName>
        <fullName evidence="1">Uncharacterized protein</fullName>
    </submittedName>
</protein>
<sequence>MSTVIPDSISEVEAQAGVRVPDEVLLSYALSSKDWIQAQSNDPVISVVIDHVHKGTRPSASRALGTNAVDKYRRDWDKLELRNGVLYRKCTLLVNSIINWYCRLHLEMRYFRHYTMTLDTRAEI</sequence>
<evidence type="ECO:0000313" key="1">
    <source>
        <dbReference type="EMBL" id="KAH3863385.1"/>
    </source>
</evidence>
<dbReference type="EMBL" id="JAIWYP010000002">
    <property type="protein sequence ID" value="KAH3863385.1"/>
    <property type="molecule type" value="Genomic_DNA"/>
</dbReference>
<reference evidence="1" key="1">
    <citation type="journal article" date="2019" name="bioRxiv">
        <title>The Genome of the Zebra Mussel, Dreissena polymorpha: A Resource for Invasive Species Research.</title>
        <authorList>
            <person name="McCartney M.A."/>
            <person name="Auch B."/>
            <person name="Kono T."/>
            <person name="Mallez S."/>
            <person name="Zhang Y."/>
            <person name="Obille A."/>
            <person name="Becker A."/>
            <person name="Abrahante J.E."/>
            <person name="Garbe J."/>
            <person name="Badalamenti J.P."/>
            <person name="Herman A."/>
            <person name="Mangelson H."/>
            <person name="Liachko I."/>
            <person name="Sullivan S."/>
            <person name="Sone E.D."/>
            <person name="Koren S."/>
            <person name="Silverstein K.A.T."/>
            <person name="Beckman K.B."/>
            <person name="Gohl D.M."/>
        </authorList>
    </citation>
    <scope>NUCLEOTIDE SEQUENCE</scope>
    <source>
        <strain evidence="1">Duluth1</strain>
        <tissue evidence="1">Whole animal</tissue>
    </source>
</reference>
<name>A0A9D4REH7_DREPO</name>
<reference evidence="1" key="2">
    <citation type="submission" date="2020-11" db="EMBL/GenBank/DDBJ databases">
        <authorList>
            <person name="McCartney M.A."/>
            <person name="Auch B."/>
            <person name="Kono T."/>
            <person name="Mallez S."/>
            <person name="Becker A."/>
            <person name="Gohl D.M."/>
            <person name="Silverstein K.A.T."/>
            <person name="Koren S."/>
            <person name="Bechman K.B."/>
            <person name="Herman A."/>
            <person name="Abrahante J.E."/>
            <person name="Garbe J."/>
        </authorList>
    </citation>
    <scope>NUCLEOTIDE SEQUENCE</scope>
    <source>
        <strain evidence="1">Duluth1</strain>
        <tissue evidence="1">Whole animal</tissue>
    </source>
</reference>
<dbReference type="AlphaFoldDB" id="A0A9D4REH7"/>
<organism evidence="1 2">
    <name type="scientific">Dreissena polymorpha</name>
    <name type="common">Zebra mussel</name>
    <name type="synonym">Mytilus polymorpha</name>
    <dbReference type="NCBI Taxonomy" id="45954"/>
    <lineage>
        <taxon>Eukaryota</taxon>
        <taxon>Metazoa</taxon>
        <taxon>Spiralia</taxon>
        <taxon>Lophotrochozoa</taxon>
        <taxon>Mollusca</taxon>
        <taxon>Bivalvia</taxon>
        <taxon>Autobranchia</taxon>
        <taxon>Heteroconchia</taxon>
        <taxon>Euheterodonta</taxon>
        <taxon>Imparidentia</taxon>
        <taxon>Neoheterodontei</taxon>
        <taxon>Myida</taxon>
        <taxon>Dreissenoidea</taxon>
        <taxon>Dreissenidae</taxon>
        <taxon>Dreissena</taxon>
    </lineage>
</organism>
<accession>A0A9D4REH7</accession>
<proteinExistence type="predicted"/>